<proteinExistence type="predicted"/>
<evidence type="ECO:0008006" key="2">
    <source>
        <dbReference type="Google" id="ProtNLM"/>
    </source>
</evidence>
<dbReference type="EMBL" id="UINC01001072">
    <property type="protein sequence ID" value="SUZ69843.1"/>
    <property type="molecule type" value="Genomic_DNA"/>
</dbReference>
<reference evidence="1" key="1">
    <citation type="submission" date="2018-05" db="EMBL/GenBank/DDBJ databases">
        <authorList>
            <person name="Lanie J.A."/>
            <person name="Ng W.-L."/>
            <person name="Kazmierczak K.M."/>
            <person name="Andrzejewski T.M."/>
            <person name="Davidsen T.M."/>
            <person name="Wayne K.J."/>
            <person name="Tettelin H."/>
            <person name="Glass J.I."/>
            <person name="Rusch D."/>
            <person name="Podicherti R."/>
            <person name="Tsui H.-C.T."/>
            <person name="Winkler M.E."/>
        </authorList>
    </citation>
    <scope>NUCLEOTIDE SEQUENCE</scope>
</reference>
<dbReference type="AlphaFoldDB" id="A0A381PWQ4"/>
<protein>
    <recommendedName>
        <fullName evidence="2">DUF1684 domain-containing protein</fullName>
    </recommendedName>
</protein>
<gene>
    <name evidence="1" type="ORF">METZ01_LOCUS22697</name>
</gene>
<accession>A0A381PWQ4</accession>
<organism evidence="1">
    <name type="scientific">marine metagenome</name>
    <dbReference type="NCBI Taxonomy" id="408172"/>
    <lineage>
        <taxon>unclassified sequences</taxon>
        <taxon>metagenomes</taxon>
        <taxon>ecological metagenomes</taxon>
    </lineage>
</organism>
<name>A0A381PWQ4_9ZZZZ</name>
<dbReference type="Pfam" id="PF07920">
    <property type="entry name" value="DUF1684"/>
    <property type="match status" value="1"/>
</dbReference>
<dbReference type="PANTHER" id="PTHR41913">
    <property type="entry name" value="DUF1684 DOMAIN-CONTAINING PROTEIN"/>
    <property type="match status" value="1"/>
</dbReference>
<evidence type="ECO:0000313" key="1">
    <source>
        <dbReference type="EMBL" id="SUZ69843.1"/>
    </source>
</evidence>
<dbReference type="PANTHER" id="PTHR41913:SF1">
    <property type="entry name" value="DUF1684 DOMAIN-CONTAINING PROTEIN"/>
    <property type="match status" value="1"/>
</dbReference>
<sequence>MKRLLIITSIILLSIIYYFYSIELEKKTFIQNINDQRIEKNEDMYKSESSPLFNSDNKIQYFPPNIDFKVLAKINRLTDNDTIQFMTSKGTTKVYLKFALLEFKLKGKIHKLPIYKPFKQSDKNEILLCFNDKTNGISTYEGGRYMDINFKNAQRIEIDFNKAYNPFCVYNAKYLCPIPPKENFIDEEIIAGEKIYLN</sequence>
<dbReference type="InterPro" id="IPR012467">
    <property type="entry name" value="DUF1684"/>
</dbReference>